<evidence type="ECO:0000256" key="1">
    <source>
        <dbReference type="ARBA" id="ARBA00004323"/>
    </source>
</evidence>
<dbReference type="Pfam" id="PF03567">
    <property type="entry name" value="Sulfotransfer_2"/>
    <property type="match status" value="1"/>
</dbReference>
<dbReference type="PANTHER" id="PTHR12137:SF54">
    <property type="entry name" value="CARBOHYDRATE SULFOTRANSFERASE"/>
    <property type="match status" value="1"/>
</dbReference>
<keyword evidence="6 9" id="KW-0333">Golgi apparatus</keyword>
<evidence type="ECO:0000256" key="2">
    <source>
        <dbReference type="ARBA" id="ARBA00006339"/>
    </source>
</evidence>
<keyword evidence="5 9" id="KW-1133">Transmembrane helix</keyword>
<dbReference type="Proteomes" id="UP001381693">
    <property type="component" value="Unassembled WGS sequence"/>
</dbReference>
<protein>
    <recommendedName>
        <fullName evidence="9">Carbohydrate sulfotransferase</fullName>
        <ecNumber evidence="9">2.8.2.-</ecNumber>
    </recommendedName>
</protein>
<comment type="caution">
    <text evidence="10">The sequence shown here is derived from an EMBL/GenBank/DDBJ whole genome shotgun (WGS) entry which is preliminary data.</text>
</comment>
<comment type="similarity">
    <text evidence="2 9">Belongs to the sulfotransferase 2 family.</text>
</comment>
<comment type="subcellular location">
    <subcellularLocation>
        <location evidence="1 9">Golgi apparatus membrane</location>
        <topology evidence="1 9">Single-pass type II membrane protein</topology>
    </subcellularLocation>
</comment>
<dbReference type="InterPro" id="IPR018011">
    <property type="entry name" value="Carb_sulfotrans_8-10"/>
</dbReference>
<dbReference type="InterPro" id="IPR005331">
    <property type="entry name" value="Sulfotransferase"/>
</dbReference>
<dbReference type="AlphaFoldDB" id="A0AAN8WIL6"/>
<keyword evidence="9" id="KW-0119">Carbohydrate metabolism</keyword>
<keyword evidence="4 9" id="KW-0812">Transmembrane</keyword>
<keyword evidence="11" id="KW-1185">Reference proteome</keyword>
<keyword evidence="3 9" id="KW-0808">Transferase</keyword>
<dbReference type="EC" id="2.8.2.-" evidence="9"/>
<evidence type="ECO:0000256" key="6">
    <source>
        <dbReference type="ARBA" id="ARBA00023034"/>
    </source>
</evidence>
<keyword evidence="7 9" id="KW-0472">Membrane</keyword>
<organism evidence="10 11">
    <name type="scientific">Halocaridina rubra</name>
    <name type="common">Hawaiian red shrimp</name>
    <dbReference type="NCBI Taxonomy" id="373956"/>
    <lineage>
        <taxon>Eukaryota</taxon>
        <taxon>Metazoa</taxon>
        <taxon>Ecdysozoa</taxon>
        <taxon>Arthropoda</taxon>
        <taxon>Crustacea</taxon>
        <taxon>Multicrustacea</taxon>
        <taxon>Malacostraca</taxon>
        <taxon>Eumalacostraca</taxon>
        <taxon>Eucarida</taxon>
        <taxon>Decapoda</taxon>
        <taxon>Pleocyemata</taxon>
        <taxon>Caridea</taxon>
        <taxon>Atyoidea</taxon>
        <taxon>Atyidae</taxon>
        <taxon>Halocaridina</taxon>
    </lineage>
</organism>
<evidence type="ECO:0000256" key="9">
    <source>
        <dbReference type="RuleBase" id="RU364020"/>
    </source>
</evidence>
<dbReference type="EMBL" id="JAXCGZ010021105">
    <property type="protein sequence ID" value="KAK7058763.1"/>
    <property type="molecule type" value="Genomic_DNA"/>
</dbReference>
<evidence type="ECO:0000256" key="5">
    <source>
        <dbReference type="ARBA" id="ARBA00022989"/>
    </source>
</evidence>
<dbReference type="GO" id="GO:0000139">
    <property type="term" value="C:Golgi membrane"/>
    <property type="evidence" value="ECO:0007669"/>
    <property type="project" value="UniProtKB-SubCell"/>
</dbReference>
<dbReference type="PANTHER" id="PTHR12137">
    <property type="entry name" value="CARBOHYDRATE SULFOTRANSFERASE"/>
    <property type="match status" value="1"/>
</dbReference>
<evidence type="ECO:0000256" key="7">
    <source>
        <dbReference type="ARBA" id="ARBA00023136"/>
    </source>
</evidence>
<proteinExistence type="inferred from homology"/>
<feature type="transmembrane region" description="Helical" evidence="9">
    <location>
        <begin position="7"/>
        <end position="25"/>
    </location>
</feature>
<keyword evidence="8 9" id="KW-0325">Glycoprotein</keyword>
<sequence length="359" mass="42479">MKTMRKIWGIFLFAVALYICIYLAITGNITPRSTYFVQYVKKSSKSFHRNITKRLIKAPQIHLAEYTVEVDLDLATEAWSSGWESWMSEQERRQETVRNICEGISAEDKRKRYQDLLSGNNNKLRHLLVDEKHKAIYCYIPMAKSGDWRKLWMVLIGLDNNKNIDTITTKKAITSTSRMRLTKYTKKTDDLIYKLETYTKIMVVRHPIERLILTYLDKIDDKNGQKSYQRQVLPFVQKKRPSASLKDIEWSEFIEYATQSESRKNEHWVPFYTLCRPCQIDYDVIVKTETFEEDSERFLELIGAPEEIHFSRKTTKLLPSLMDPYLKDLSVDNLKNLYKYFGIDFALYEYEFPSNITLP</sequence>
<evidence type="ECO:0000256" key="8">
    <source>
        <dbReference type="ARBA" id="ARBA00023180"/>
    </source>
</evidence>
<evidence type="ECO:0000256" key="4">
    <source>
        <dbReference type="ARBA" id="ARBA00022692"/>
    </source>
</evidence>
<accession>A0AAN8WIL6</accession>
<name>A0AAN8WIL6_HALRR</name>
<evidence type="ECO:0000256" key="3">
    <source>
        <dbReference type="ARBA" id="ARBA00022679"/>
    </source>
</evidence>
<keyword evidence="9" id="KW-0735">Signal-anchor</keyword>
<evidence type="ECO:0000313" key="10">
    <source>
        <dbReference type="EMBL" id="KAK7058763.1"/>
    </source>
</evidence>
<reference evidence="10 11" key="1">
    <citation type="submission" date="2023-11" db="EMBL/GenBank/DDBJ databases">
        <title>Halocaridina rubra genome assembly.</title>
        <authorList>
            <person name="Smith C."/>
        </authorList>
    </citation>
    <scope>NUCLEOTIDE SEQUENCE [LARGE SCALE GENOMIC DNA]</scope>
    <source>
        <strain evidence="10">EP-1</strain>
        <tissue evidence="10">Whole</tissue>
    </source>
</reference>
<gene>
    <name evidence="10" type="ORF">SK128_006559</name>
</gene>
<dbReference type="GO" id="GO:0016051">
    <property type="term" value="P:carbohydrate biosynthetic process"/>
    <property type="evidence" value="ECO:0007669"/>
    <property type="project" value="InterPro"/>
</dbReference>
<evidence type="ECO:0000313" key="11">
    <source>
        <dbReference type="Proteomes" id="UP001381693"/>
    </source>
</evidence>
<dbReference type="GO" id="GO:0008146">
    <property type="term" value="F:sulfotransferase activity"/>
    <property type="evidence" value="ECO:0007669"/>
    <property type="project" value="InterPro"/>
</dbReference>